<feature type="region of interest" description="Disordered" evidence="2">
    <location>
        <begin position="1"/>
        <end position="22"/>
    </location>
</feature>
<protein>
    <submittedName>
        <fullName evidence="4">Sugar phosphate isomerase/epimerase</fullName>
    </submittedName>
</protein>
<dbReference type="GO" id="GO:0016853">
    <property type="term" value="F:isomerase activity"/>
    <property type="evidence" value="ECO:0007669"/>
    <property type="project" value="UniProtKB-KW"/>
</dbReference>
<sequence length="355" mass="37920">MTGVSPQVSQQERTSGTATTQHHFKEEALIKDTRTGSTRSHRGAIRRLAGAASLAIAATALLTGPAAAAPASSNANPAADCAGKSIPASKISFQLYSYAGWQGEIGTEAVLAELAEIGYKNVEPFGGSYEGRSAEEFRALLKEYKLKAPSAHGSTAEATFDQTLAYAKTIGQKYTGSGGWAAPGINRDGSSTYADVLATAEAMNHLGQLSVEAGTGKHFGHNHWWEFTTLVTNPETGEQTTAYEVLLANTDPRYVAFQLDVYWASDAGVDVVDLLERHGDRIELLHIKDGALPADTLGFESFPLLTDVGEGDIDWAPILDAAQGHVKYYVIERDGAPATAEFAEDSFNFLTCYSY</sequence>
<dbReference type="InterPro" id="IPR013022">
    <property type="entry name" value="Xyl_isomerase-like_TIM-brl"/>
</dbReference>
<proteinExistence type="predicted"/>
<evidence type="ECO:0000256" key="1">
    <source>
        <dbReference type="ARBA" id="ARBA00023277"/>
    </source>
</evidence>
<comment type="caution">
    <text evidence="4">The sequence shown here is derived from an EMBL/GenBank/DDBJ whole genome shotgun (WGS) entry which is preliminary data.</text>
</comment>
<feature type="compositionally biased region" description="Polar residues" evidence="2">
    <location>
        <begin position="1"/>
        <end position="21"/>
    </location>
</feature>
<feature type="domain" description="Xylose isomerase-like TIM barrel" evidence="3">
    <location>
        <begin position="111"/>
        <end position="322"/>
    </location>
</feature>
<dbReference type="Pfam" id="PF01261">
    <property type="entry name" value="AP_endonuc_2"/>
    <property type="match status" value="1"/>
</dbReference>
<dbReference type="InterPro" id="IPR036237">
    <property type="entry name" value="Xyl_isomerase-like_sf"/>
</dbReference>
<dbReference type="InterPro" id="IPR050312">
    <property type="entry name" value="IolE/XylAMocC-like"/>
</dbReference>
<dbReference type="Gene3D" id="3.20.20.150">
    <property type="entry name" value="Divalent-metal-dependent TIM barrel enzymes"/>
    <property type="match status" value="1"/>
</dbReference>
<evidence type="ECO:0000313" key="5">
    <source>
        <dbReference type="Proteomes" id="UP001220456"/>
    </source>
</evidence>
<keyword evidence="4" id="KW-0413">Isomerase</keyword>
<name>A0ABT6CRM5_9MICC</name>
<keyword evidence="5" id="KW-1185">Reference proteome</keyword>
<dbReference type="RefSeq" id="WP_277357322.1">
    <property type="nucleotide sequence ID" value="NZ_JAROKN010000003.1"/>
</dbReference>
<evidence type="ECO:0000259" key="3">
    <source>
        <dbReference type="Pfam" id="PF01261"/>
    </source>
</evidence>
<dbReference type="PANTHER" id="PTHR12110:SF41">
    <property type="entry name" value="INOSOSE DEHYDRATASE"/>
    <property type="match status" value="1"/>
</dbReference>
<accession>A0ABT6CRM5</accession>
<evidence type="ECO:0000256" key="2">
    <source>
        <dbReference type="SAM" id="MobiDB-lite"/>
    </source>
</evidence>
<reference evidence="4 5" key="1">
    <citation type="journal article" date="2023" name="Int. J. Syst. Evol. Microbiol.">
        <title>Arthrobacter vasquezii sp. nov., isolated from a soil sample from Union Glacier, Antarctica.</title>
        <authorList>
            <person name="Valenzuela-Ibaceta F."/>
            <person name="Carrasco V."/>
            <person name="Lagos-Moraga S."/>
            <person name="Dietz-Vargas C."/>
            <person name="Navarro C.A."/>
            <person name="Perez-Donoso J.M."/>
        </authorList>
    </citation>
    <scope>NUCLEOTIDE SEQUENCE [LARGE SCALE GENOMIC DNA]</scope>
    <source>
        <strain evidence="4 5">EH-1B-1</strain>
    </source>
</reference>
<gene>
    <name evidence="4" type="ORF">P4U43_02655</name>
</gene>
<dbReference type="PANTHER" id="PTHR12110">
    <property type="entry name" value="HYDROXYPYRUVATE ISOMERASE"/>
    <property type="match status" value="1"/>
</dbReference>
<evidence type="ECO:0000313" key="4">
    <source>
        <dbReference type="EMBL" id="MDF9276684.1"/>
    </source>
</evidence>
<dbReference type="Proteomes" id="UP001220456">
    <property type="component" value="Unassembled WGS sequence"/>
</dbReference>
<organism evidence="4 5">
    <name type="scientific">Arthrobacter vasquezii</name>
    <dbReference type="NCBI Taxonomy" id="2977629"/>
    <lineage>
        <taxon>Bacteria</taxon>
        <taxon>Bacillati</taxon>
        <taxon>Actinomycetota</taxon>
        <taxon>Actinomycetes</taxon>
        <taxon>Micrococcales</taxon>
        <taxon>Micrococcaceae</taxon>
        <taxon>Arthrobacter</taxon>
    </lineage>
</organism>
<dbReference type="EMBL" id="JAROKN010000003">
    <property type="protein sequence ID" value="MDF9276684.1"/>
    <property type="molecule type" value="Genomic_DNA"/>
</dbReference>
<dbReference type="SUPFAM" id="SSF51658">
    <property type="entry name" value="Xylose isomerase-like"/>
    <property type="match status" value="1"/>
</dbReference>
<keyword evidence="1" id="KW-0119">Carbohydrate metabolism</keyword>